<dbReference type="AlphaFoldDB" id="Q6MYP0"/>
<evidence type="ECO:0000313" key="1">
    <source>
        <dbReference type="EMBL" id="CAE47969.1"/>
    </source>
</evidence>
<organism evidence="1">
    <name type="scientific">Aspergillus fumigatus</name>
    <name type="common">Neosartorya fumigata</name>
    <dbReference type="NCBI Taxonomy" id="746128"/>
    <lineage>
        <taxon>Eukaryota</taxon>
        <taxon>Fungi</taxon>
        <taxon>Dikarya</taxon>
        <taxon>Ascomycota</taxon>
        <taxon>Pezizomycotina</taxon>
        <taxon>Eurotiomycetes</taxon>
        <taxon>Eurotiomycetidae</taxon>
        <taxon>Eurotiales</taxon>
        <taxon>Aspergillaceae</taxon>
        <taxon>Aspergillus</taxon>
        <taxon>Aspergillus subgen. Fumigati</taxon>
    </lineage>
</organism>
<proteinExistence type="predicted"/>
<reference evidence="1" key="1">
    <citation type="journal article" date="2004" name="Fungal Genet. Biol.">
        <title>Insight into the genome of Aspergillus fumigatus: analysis of a 922 kb region encompassing the nitrate assimilation gene cluster.</title>
        <authorList>
            <person name="Pain A."/>
            <person name="Woodward J."/>
            <person name="Quail M.A."/>
            <person name="Anderson M.J."/>
            <person name="Clark R."/>
            <person name="Collins M."/>
            <person name="Fosker N."/>
            <person name="Fraser A."/>
            <person name="Harris D."/>
            <person name="Larke N."/>
            <person name="Murphy L."/>
            <person name="Humphray S."/>
            <person name="O'Neil S."/>
            <person name="Pertea M."/>
            <person name="Price C."/>
            <person name="Rabbinowitsch E."/>
            <person name="Rajandream M-A."/>
            <person name="Salzberg S."/>
            <person name="Saunders D."/>
            <person name="Seegar K."/>
            <person name="Sharp S."/>
            <person name="Warren T."/>
            <person name="Denning D.W."/>
            <person name="Barrell B."/>
            <person name="Hall N."/>
        </authorList>
    </citation>
    <scope>NUCLEOTIDE SEQUENCE</scope>
</reference>
<dbReference type="EMBL" id="BX649605">
    <property type="protein sequence ID" value="CAE47969.1"/>
    <property type="molecule type" value="Genomic_DNA"/>
</dbReference>
<accession>Q6MYP0</accession>
<protein>
    <submittedName>
        <fullName evidence="1">Uncharacterized protein</fullName>
    </submittedName>
</protein>
<sequence length="160" mass="18383">MAVFANMYTIPSVASTYPASIGTPWSVTRNGFVHRTQDKVEGGSVDMSSYQWVVRPNQPRRVRSPFLVTQCKRTARENDEATWKKGLDQLKRYMRYMASQQPWKHLQYGTIAVGSYAEFYKWDETTFAPALYIGRHDILGDSAIVHEMLMQIRAERLAGL</sequence>
<gene>
    <name evidence="1" type="ORF">AfA31G4.005c</name>
</gene>
<name>Q6MYP0_ASPFM</name>